<comment type="caution">
    <text evidence="7">Lacks conserved residue(s) required for the propagation of feature annotation.</text>
</comment>
<comment type="subunit">
    <text evidence="7">Homodimer.</text>
</comment>
<evidence type="ECO:0000256" key="5">
    <source>
        <dbReference type="ARBA" id="ARBA00023239"/>
    </source>
</evidence>
<keyword evidence="6 7" id="KW-0627">Porphyrin biosynthesis</keyword>
<dbReference type="GO" id="GO:0005829">
    <property type="term" value="C:cytosol"/>
    <property type="evidence" value="ECO:0007669"/>
    <property type="project" value="TreeGrafter"/>
</dbReference>
<reference evidence="11" key="1">
    <citation type="submission" date="2019-08" db="EMBL/GenBank/DDBJ databases">
        <authorList>
            <person name="Amaro Estrada I."/>
            <person name="Quiroz Castaneda R.E."/>
            <person name="Martinez Ocampo F."/>
            <person name="Rodriguez Camarillo S.D."/>
        </authorList>
    </citation>
    <scope>NUCLEOTIDE SEQUENCE</scope>
    <source>
        <strain evidence="11">MEX-30-184-02</strain>
    </source>
</reference>
<keyword evidence="5 7" id="KW-0456">Lyase</keyword>
<gene>
    <name evidence="7" type="primary">hemE</name>
    <name evidence="11" type="ORF">FY207_01340</name>
</gene>
<evidence type="ECO:0000256" key="4">
    <source>
        <dbReference type="ARBA" id="ARBA00022793"/>
    </source>
</evidence>
<dbReference type="CDD" id="cd00717">
    <property type="entry name" value="URO-D"/>
    <property type="match status" value="1"/>
</dbReference>
<evidence type="ECO:0000256" key="9">
    <source>
        <dbReference type="RuleBase" id="RU004169"/>
    </source>
</evidence>
<dbReference type="PROSITE" id="PS00906">
    <property type="entry name" value="UROD_1"/>
    <property type="match status" value="1"/>
</dbReference>
<proteinExistence type="inferred from homology"/>
<evidence type="ECO:0000256" key="3">
    <source>
        <dbReference type="ARBA" id="ARBA00012288"/>
    </source>
</evidence>
<evidence type="ECO:0000256" key="6">
    <source>
        <dbReference type="ARBA" id="ARBA00023244"/>
    </source>
</evidence>
<dbReference type="GO" id="GO:0006782">
    <property type="term" value="P:protoporphyrinogen IX biosynthetic process"/>
    <property type="evidence" value="ECO:0007669"/>
    <property type="project" value="UniProtKB-UniRule"/>
</dbReference>
<evidence type="ECO:0000256" key="1">
    <source>
        <dbReference type="ARBA" id="ARBA00004804"/>
    </source>
</evidence>
<feature type="site" description="Transition state stabilizer" evidence="7">
    <location>
        <position position="80"/>
    </location>
</feature>
<dbReference type="Gene3D" id="3.20.20.210">
    <property type="match status" value="1"/>
</dbReference>
<evidence type="ECO:0000256" key="7">
    <source>
        <dbReference type="HAMAP-Rule" id="MF_00218"/>
    </source>
</evidence>
<feature type="binding site" evidence="7">
    <location>
        <position position="80"/>
    </location>
    <ligand>
        <name>substrate</name>
    </ligand>
</feature>
<feature type="binding site" evidence="7">
    <location>
        <position position="324"/>
    </location>
    <ligand>
        <name>substrate</name>
    </ligand>
</feature>
<dbReference type="InterPro" id="IPR006361">
    <property type="entry name" value="Uroporphyrinogen_deCO2ase_HemE"/>
</dbReference>
<protein>
    <recommendedName>
        <fullName evidence="3 7">Uroporphyrinogen decarboxylase</fullName>
        <shortName evidence="7">UPD</shortName>
        <shortName evidence="7">URO-D</shortName>
        <ecNumber evidence="3 7">4.1.1.37</ecNumber>
    </recommendedName>
</protein>
<evidence type="ECO:0000313" key="11">
    <source>
        <dbReference type="EMBL" id="KAB0452576.1"/>
    </source>
</evidence>
<dbReference type="NCBIfam" id="TIGR01464">
    <property type="entry name" value="hemE"/>
    <property type="match status" value="1"/>
</dbReference>
<dbReference type="Pfam" id="PF01208">
    <property type="entry name" value="URO-D"/>
    <property type="match status" value="1"/>
</dbReference>
<dbReference type="AlphaFoldDB" id="A0A643CM24"/>
<name>A0A643CM24_ANAMA</name>
<comment type="pathway">
    <text evidence="1 7 8">Porphyrin-containing compound metabolism; protoporphyrin-IX biosynthesis; coproporphyrinogen-III from 5-aminolevulinate: step 4/4.</text>
</comment>
<accession>A0A643CM24</accession>
<keyword evidence="4 7" id="KW-0210">Decarboxylase</keyword>
<dbReference type="EC" id="4.1.1.37" evidence="3 7"/>
<comment type="caution">
    <text evidence="11">The sequence shown here is derived from an EMBL/GenBank/DDBJ whole genome shotgun (WGS) entry which is preliminary data.</text>
</comment>
<evidence type="ECO:0000256" key="2">
    <source>
        <dbReference type="ARBA" id="ARBA00009935"/>
    </source>
</evidence>
<dbReference type="PANTHER" id="PTHR21091">
    <property type="entry name" value="METHYLTETRAHYDROFOLATE:HOMOCYSTEINE METHYLTRANSFERASE RELATED"/>
    <property type="match status" value="1"/>
</dbReference>
<dbReference type="RefSeq" id="WP_010269010.1">
    <property type="nucleotide sequence ID" value="NZ_CP023730.1"/>
</dbReference>
<dbReference type="GO" id="GO:0004853">
    <property type="term" value="F:uroporphyrinogen decarboxylase activity"/>
    <property type="evidence" value="ECO:0007669"/>
    <property type="project" value="UniProtKB-UniRule"/>
</dbReference>
<sequence>MFNSKKQSRVLERVLTKKERQEKIPIWFMRQAGRYLPEYHKVMDNFQNFLDACYTPEVVEEITLQPVKRFDIDAAIIFSDIMVVLDALGYEVSFIRGQGPKIGNIIHQYSTTESIAKLQPVFEGIRKVRKSLDSDKTLIGFAGSPWTLLTYVLGKENNFLKIRKDICLETVHKHTKNKVTELVNRITDLTSHYLAKQIESGVDVIQLFDSSASLLPVEIFEEYVITPTKKIVDFVRVRHPNFPIIGFPMGAGVMYKTYLEKTGISAISVDYSIPTSWIKEHLDGVIQGNLDPSLLAYNQKASDSQSMKIVEELGDKPLIFNLGHGILPETPIQHVESLIRSVRKAS</sequence>
<evidence type="ECO:0000259" key="10">
    <source>
        <dbReference type="PROSITE" id="PS00906"/>
    </source>
</evidence>
<comment type="similarity">
    <text evidence="2 7 9">Belongs to the uroporphyrinogen decarboxylase family.</text>
</comment>
<dbReference type="InterPro" id="IPR038071">
    <property type="entry name" value="UROD/MetE-like_sf"/>
</dbReference>
<comment type="catalytic activity">
    <reaction evidence="7 8">
        <text>uroporphyrinogen III + 4 H(+) = coproporphyrinogen III + 4 CO2</text>
        <dbReference type="Rhea" id="RHEA:19865"/>
        <dbReference type="ChEBI" id="CHEBI:15378"/>
        <dbReference type="ChEBI" id="CHEBI:16526"/>
        <dbReference type="ChEBI" id="CHEBI:57308"/>
        <dbReference type="ChEBI" id="CHEBI:57309"/>
        <dbReference type="EC" id="4.1.1.37"/>
    </reaction>
</comment>
<feature type="binding site" evidence="7">
    <location>
        <position position="210"/>
    </location>
    <ligand>
        <name>substrate</name>
    </ligand>
</feature>
<dbReference type="GeneID" id="7398179"/>
<dbReference type="HAMAP" id="MF_00218">
    <property type="entry name" value="URO_D"/>
    <property type="match status" value="1"/>
</dbReference>
<dbReference type="SUPFAM" id="SSF51726">
    <property type="entry name" value="UROD/MetE-like"/>
    <property type="match status" value="1"/>
</dbReference>
<comment type="subcellular location">
    <subcellularLocation>
        <location evidence="7">Cytoplasm</location>
    </subcellularLocation>
</comment>
<comment type="function">
    <text evidence="7">Catalyzes the decarboxylation of four acetate groups of uroporphyrinogen-III to yield coproporphyrinogen-III.</text>
</comment>
<feature type="domain" description="Uroporphyrinogen decarboxylase (URO-D)" evidence="10">
    <location>
        <begin position="25"/>
        <end position="34"/>
    </location>
</feature>
<organism evidence="11">
    <name type="scientific">Anaplasma marginale</name>
    <dbReference type="NCBI Taxonomy" id="770"/>
    <lineage>
        <taxon>Bacteria</taxon>
        <taxon>Pseudomonadati</taxon>
        <taxon>Pseudomonadota</taxon>
        <taxon>Alphaproteobacteria</taxon>
        <taxon>Rickettsiales</taxon>
        <taxon>Anaplasmataceae</taxon>
        <taxon>Anaplasma</taxon>
    </lineage>
</organism>
<dbReference type="UniPathway" id="UPA00251">
    <property type="reaction ID" value="UER00321"/>
</dbReference>
<feature type="binding site" evidence="7">
    <location>
        <position position="151"/>
    </location>
    <ligand>
        <name>substrate</name>
    </ligand>
</feature>
<evidence type="ECO:0000256" key="8">
    <source>
        <dbReference type="RuleBase" id="RU000554"/>
    </source>
</evidence>
<dbReference type="PANTHER" id="PTHR21091:SF169">
    <property type="entry name" value="UROPORPHYRINOGEN DECARBOXYLASE"/>
    <property type="match status" value="1"/>
</dbReference>
<feature type="binding site" evidence="7">
    <location>
        <begin position="30"/>
        <end position="34"/>
    </location>
    <ligand>
        <name>substrate</name>
    </ligand>
</feature>
<dbReference type="InterPro" id="IPR000257">
    <property type="entry name" value="Uroporphyrinogen_deCOase"/>
</dbReference>
<keyword evidence="7" id="KW-0963">Cytoplasm</keyword>
<dbReference type="EMBL" id="VTCY01000002">
    <property type="protein sequence ID" value="KAB0452576.1"/>
    <property type="molecule type" value="Genomic_DNA"/>
</dbReference>